<keyword evidence="6" id="KW-0235">DNA replication</keyword>
<dbReference type="InterPro" id="IPR041931">
    <property type="entry name" value="DNA_pol3_alpha_thumb_dom"/>
</dbReference>
<dbReference type="NCBIfam" id="NF005298">
    <property type="entry name" value="PRK06826.1"/>
    <property type="match status" value="1"/>
</dbReference>
<dbReference type="SMART" id="SM00481">
    <property type="entry name" value="POLIIIAc"/>
    <property type="match status" value="1"/>
</dbReference>
<dbReference type="InterPro" id="IPR004805">
    <property type="entry name" value="DnaE2/DnaE/PolC"/>
</dbReference>
<comment type="subcellular location">
    <subcellularLocation>
        <location evidence="1">Cytoplasm</location>
    </subcellularLocation>
</comment>
<sequence length="1056" mass="119307">MKFTHLHVHSHYSLLDGLAKIDPLIQKAVDLNMEALAITDHGAMYGAVEFYQKAKKAGIKPIIGSEVYVAPNGMRQKRPKIDGRRYHLVLLAKNEKGYQNLVKLTTKAWLDGFYYKPRVDKKLLRQHSEGIIACSACLAGEIPRKIQANKLGVAERHALEYQDIFGKGNYYLEIEHHPEIPEQKLTNQAIIKIGKKYKIPLVATHDVHYINPEDAEAQDILMAVNTDKKVADEGRLSMKNSNFSLQPQEQMVKWFSATPDAVDNTQKIVSQCKFEMELYKTQMPHFATPSNDADAFLKKLAEQGLTKRYGTNTEAIQEQKIHDRLNYELKVIGQTGFASYFLIVQDFVNWAKANNIVVGPGRGSAAGSLVSYLLNVTDIDPLKYNLMFERFLNVDRVEMPDIDLDFADTRRDEVIEYVRRKYGQDHVAQIITFGTMAARGSIRDVGRATNLPYNLCDQIAKAVPFGLKLNEAMEQSQELKDAYRTDSRVKKLIDTAKKLEGVARHASTHACGVVITKDPLNKIIPLQHATQGDTAIVTQYGMNSVTALGILKMDFLGLKNLTIIEDTINRVKVAHNEEIKLVNLPLADPKSMELFQKGQTTGIFQLESQGMKKYLKQLIPSKFEDIIAMVALYRPGPMEFIPDFIARKHGYKRIEYLHPKLESILSATYGIAVYQEQVLEIVRDLASFTLAEADVLRKAVGKKIKELLNEQHEKFIKGCAKNSIDGETAESVWHFIEPFARYGFNKAHSTCYAMIGYWTAYLKSHYPSEFMAALLTSEQNDIERIAFLIGECRDINIDILAPDVNESQADFTVVAGDKIRFGLNAVKNVGQNIVQAIVQERQQSGHFSGVENFIERVKSRDLNKKSLESLAKCGALDSLTMREEILENIEPLLNYAHEIQRAHYVGQTSLFGAMTNVASPQLRLAKAEPLPKRQKLLWEKELLGLYVSEHPLAQYAAVLKQRALPCRQLESKINGQRVRVAGLITKINKIMTKNNEPMLFVGLEDLTGRCETVVFPRTLAKTAHFWQLDKPVYVIGKLNYRNGSMSLICDEVEEIK</sequence>
<name>A0A2M7AXY5_9BACT</name>
<dbReference type="InterPro" id="IPR012340">
    <property type="entry name" value="NA-bd_OB-fold"/>
</dbReference>
<evidence type="ECO:0000256" key="4">
    <source>
        <dbReference type="ARBA" id="ARBA00022679"/>
    </source>
</evidence>
<keyword evidence="7" id="KW-0239">DNA-directed DNA polymerase</keyword>
<dbReference type="PANTHER" id="PTHR32294:SF0">
    <property type="entry name" value="DNA POLYMERASE III SUBUNIT ALPHA"/>
    <property type="match status" value="1"/>
</dbReference>
<dbReference type="GO" id="GO:0005737">
    <property type="term" value="C:cytoplasm"/>
    <property type="evidence" value="ECO:0007669"/>
    <property type="project" value="UniProtKB-SubCell"/>
</dbReference>
<dbReference type="Gene3D" id="2.40.50.140">
    <property type="entry name" value="Nucleic acid-binding proteins"/>
    <property type="match status" value="1"/>
</dbReference>
<dbReference type="EC" id="2.7.7.7" evidence="2"/>
<dbReference type="InterPro" id="IPR011708">
    <property type="entry name" value="DNA_pol3_alpha_NTPase_dom"/>
</dbReference>
<dbReference type="GO" id="GO:0003676">
    <property type="term" value="F:nucleic acid binding"/>
    <property type="evidence" value="ECO:0007669"/>
    <property type="project" value="InterPro"/>
</dbReference>
<dbReference type="InterPro" id="IPR003141">
    <property type="entry name" value="Pol/His_phosphatase_N"/>
</dbReference>
<dbReference type="Pfam" id="PF17657">
    <property type="entry name" value="DNA_pol3_finger"/>
    <property type="match status" value="1"/>
</dbReference>
<organism evidence="10 11">
    <name type="scientific">Candidatus Portnoybacteria bacterium CG06_land_8_20_14_3_00_39_12</name>
    <dbReference type="NCBI Taxonomy" id="1974809"/>
    <lineage>
        <taxon>Bacteria</taxon>
        <taxon>Candidatus Portnoyibacteriota</taxon>
    </lineage>
</organism>
<gene>
    <name evidence="10" type="ORF">COS76_00730</name>
</gene>
<dbReference type="AlphaFoldDB" id="A0A2M7AXY5"/>
<dbReference type="InterPro" id="IPR016195">
    <property type="entry name" value="Pol/histidinol_Pase-like"/>
</dbReference>
<dbReference type="InterPro" id="IPR040982">
    <property type="entry name" value="DNA_pol3_finger"/>
</dbReference>
<evidence type="ECO:0000256" key="8">
    <source>
        <dbReference type="ARBA" id="ARBA00049244"/>
    </source>
</evidence>
<evidence type="ECO:0000313" key="10">
    <source>
        <dbReference type="EMBL" id="PIU75446.1"/>
    </source>
</evidence>
<evidence type="ECO:0000259" key="9">
    <source>
        <dbReference type="SMART" id="SM00481"/>
    </source>
</evidence>
<evidence type="ECO:0000256" key="1">
    <source>
        <dbReference type="ARBA" id="ARBA00004496"/>
    </source>
</evidence>
<dbReference type="Gene3D" id="1.10.10.1600">
    <property type="entry name" value="Bacterial DNA polymerase III alpha subunit, thumb domain"/>
    <property type="match status" value="1"/>
</dbReference>
<dbReference type="GO" id="GO:0006260">
    <property type="term" value="P:DNA replication"/>
    <property type="evidence" value="ECO:0007669"/>
    <property type="project" value="UniProtKB-KW"/>
</dbReference>
<evidence type="ECO:0000256" key="2">
    <source>
        <dbReference type="ARBA" id="ARBA00012417"/>
    </source>
</evidence>
<dbReference type="Gene3D" id="3.20.20.140">
    <property type="entry name" value="Metal-dependent hydrolases"/>
    <property type="match status" value="1"/>
</dbReference>
<dbReference type="SUPFAM" id="SSF89550">
    <property type="entry name" value="PHP domain-like"/>
    <property type="match status" value="1"/>
</dbReference>
<dbReference type="InterPro" id="IPR004013">
    <property type="entry name" value="PHP_dom"/>
</dbReference>
<dbReference type="NCBIfam" id="TIGR00594">
    <property type="entry name" value="polc"/>
    <property type="match status" value="1"/>
</dbReference>
<dbReference type="EMBL" id="PEVY01000015">
    <property type="protein sequence ID" value="PIU75446.1"/>
    <property type="molecule type" value="Genomic_DNA"/>
</dbReference>
<protein>
    <recommendedName>
        <fullName evidence="3">DNA polymerase III subunit alpha</fullName>
        <ecNumber evidence="2">2.7.7.7</ecNumber>
    </recommendedName>
</protein>
<dbReference type="Pfam" id="PF01336">
    <property type="entry name" value="tRNA_anti-codon"/>
    <property type="match status" value="1"/>
</dbReference>
<dbReference type="InterPro" id="IPR004365">
    <property type="entry name" value="NA-bd_OB_tRNA"/>
</dbReference>
<dbReference type="InterPro" id="IPR029460">
    <property type="entry name" value="DNAPol_HHH"/>
</dbReference>
<proteinExistence type="predicted"/>
<dbReference type="CDD" id="cd04485">
    <property type="entry name" value="DnaE_OBF"/>
    <property type="match status" value="1"/>
</dbReference>
<dbReference type="Pfam" id="PF02811">
    <property type="entry name" value="PHP"/>
    <property type="match status" value="1"/>
</dbReference>
<dbReference type="Pfam" id="PF07733">
    <property type="entry name" value="DNA_pol3_alpha"/>
    <property type="match status" value="1"/>
</dbReference>
<comment type="catalytic activity">
    <reaction evidence="8">
        <text>DNA(n) + a 2'-deoxyribonucleoside 5'-triphosphate = DNA(n+1) + diphosphate</text>
        <dbReference type="Rhea" id="RHEA:22508"/>
        <dbReference type="Rhea" id="RHEA-COMP:17339"/>
        <dbReference type="Rhea" id="RHEA-COMP:17340"/>
        <dbReference type="ChEBI" id="CHEBI:33019"/>
        <dbReference type="ChEBI" id="CHEBI:61560"/>
        <dbReference type="ChEBI" id="CHEBI:173112"/>
        <dbReference type="EC" id="2.7.7.7"/>
    </reaction>
</comment>
<dbReference type="Pfam" id="PF14579">
    <property type="entry name" value="HHH_6"/>
    <property type="match status" value="1"/>
</dbReference>
<keyword evidence="4" id="KW-0808">Transferase</keyword>
<comment type="caution">
    <text evidence="10">The sequence shown here is derived from an EMBL/GenBank/DDBJ whole genome shotgun (WGS) entry which is preliminary data.</text>
</comment>
<keyword evidence="5" id="KW-0548">Nucleotidyltransferase</keyword>
<evidence type="ECO:0000256" key="6">
    <source>
        <dbReference type="ARBA" id="ARBA00022705"/>
    </source>
</evidence>
<dbReference type="GO" id="GO:0008408">
    <property type="term" value="F:3'-5' exonuclease activity"/>
    <property type="evidence" value="ECO:0007669"/>
    <property type="project" value="InterPro"/>
</dbReference>
<dbReference type="GO" id="GO:0003887">
    <property type="term" value="F:DNA-directed DNA polymerase activity"/>
    <property type="evidence" value="ECO:0007669"/>
    <property type="project" value="UniProtKB-KW"/>
</dbReference>
<dbReference type="Proteomes" id="UP000228775">
    <property type="component" value="Unassembled WGS sequence"/>
</dbReference>
<dbReference type="Gene3D" id="1.10.150.870">
    <property type="match status" value="1"/>
</dbReference>
<accession>A0A2M7AXY5</accession>
<feature type="domain" description="Polymerase/histidinol phosphatase N-terminal" evidence="9">
    <location>
        <begin position="4"/>
        <end position="71"/>
    </location>
</feature>
<dbReference type="CDD" id="cd12113">
    <property type="entry name" value="PHP_PolIIIA_DnaE3"/>
    <property type="match status" value="1"/>
</dbReference>
<dbReference type="NCBIfam" id="NF004226">
    <property type="entry name" value="PRK05673.1"/>
    <property type="match status" value="1"/>
</dbReference>
<dbReference type="PANTHER" id="PTHR32294">
    <property type="entry name" value="DNA POLYMERASE III SUBUNIT ALPHA"/>
    <property type="match status" value="1"/>
</dbReference>
<evidence type="ECO:0000256" key="3">
    <source>
        <dbReference type="ARBA" id="ARBA00019114"/>
    </source>
</evidence>
<evidence type="ECO:0000256" key="5">
    <source>
        <dbReference type="ARBA" id="ARBA00022695"/>
    </source>
</evidence>
<reference evidence="11" key="1">
    <citation type="submission" date="2017-09" db="EMBL/GenBank/DDBJ databases">
        <title>Depth-based differentiation of microbial function through sediment-hosted aquifers and enrichment of novel symbionts in the deep terrestrial subsurface.</title>
        <authorList>
            <person name="Probst A.J."/>
            <person name="Ladd B."/>
            <person name="Jarett J.K."/>
            <person name="Geller-Mcgrath D.E."/>
            <person name="Sieber C.M.K."/>
            <person name="Emerson J.B."/>
            <person name="Anantharaman K."/>
            <person name="Thomas B.C."/>
            <person name="Malmstrom R."/>
            <person name="Stieglmeier M."/>
            <person name="Klingl A."/>
            <person name="Woyke T."/>
            <person name="Ryan C.M."/>
            <person name="Banfield J.F."/>
        </authorList>
    </citation>
    <scope>NUCLEOTIDE SEQUENCE [LARGE SCALE GENOMIC DNA]</scope>
</reference>
<evidence type="ECO:0000256" key="7">
    <source>
        <dbReference type="ARBA" id="ARBA00022932"/>
    </source>
</evidence>
<evidence type="ECO:0000313" key="11">
    <source>
        <dbReference type="Proteomes" id="UP000228775"/>
    </source>
</evidence>